<dbReference type="PANTHER" id="PTHR48475">
    <property type="entry name" value="RIBONUCLEASE H"/>
    <property type="match status" value="1"/>
</dbReference>
<dbReference type="Pfam" id="PF17921">
    <property type="entry name" value="Integrase_H2C2"/>
    <property type="match status" value="1"/>
</dbReference>
<dbReference type="PANTHER" id="PTHR48475:SF2">
    <property type="entry name" value="RIBONUCLEASE H"/>
    <property type="match status" value="1"/>
</dbReference>
<evidence type="ECO:0000259" key="1">
    <source>
        <dbReference type="Pfam" id="PF17921"/>
    </source>
</evidence>
<reference evidence="2" key="1">
    <citation type="submission" date="2020-06" db="EMBL/GenBank/DDBJ databases">
        <authorList>
            <person name="Li T."/>
            <person name="Hu X."/>
            <person name="Zhang T."/>
            <person name="Song X."/>
            <person name="Zhang H."/>
            <person name="Dai N."/>
            <person name="Sheng W."/>
            <person name="Hou X."/>
            <person name="Wei L."/>
        </authorList>
    </citation>
    <scope>NUCLEOTIDE SEQUENCE</scope>
    <source>
        <strain evidence="2">KEN1</strain>
        <tissue evidence="2">Leaf</tissue>
    </source>
</reference>
<dbReference type="Gene3D" id="1.10.340.70">
    <property type="match status" value="1"/>
</dbReference>
<evidence type="ECO:0000313" key="2">
    <source>
        <dbReference type="EMBL" id="KAL0454978.1"/>
    </source>
</evidence>
<dbReference type="EMBL" id="JACGWN010000003">
    <property type="protein sequence ID" value="KAL0454978.1"/>
    <property type="molecule type" value="Genomic_DNA"/>
</dbReference>
<organism evidence="2">
    <name type="scientific">Sesamum latifolium</name>
    <dbReference type="NCBI Taxonomy" id="2727402"/>
    <lineage>
        <taxon>Eukaryota</taxon>
        <taxon>Viridiplantae</taxon>
        <taxon>Streptophyta</taxon>
        <taxon>Embryophyta</taxon>
        <taxon>Tracheophyta</taxon>
        <taxon>Spermatophyta</taxon>
        <taxon>Magnoliopsida</taxon>
        <taxon>eudicotyledons</taxon>
        <taxon>Gunneridae</taxon>
        <taxon>Pentapetalae</taxon>
        <taxon>asterids</taxon>
        <taxon>lamiids</taxon>
        <taxon>Lamiales</taxon>
        <taxon>Pedaliaceae</taxon>
        <taxon>Sesamum</taxon>
    </lineage>
</organism>
<accession>A0AAW2XLJ9</accession>
<name>A0AAW2XLJ9_9LAMI</name>
<proteinExistence type="predicted"/>
<gene>
    <name evidence="2" type="ORF">Slati_0837000</name>
</gene>
<feature type="domain" description="Integrase zinc-binding" evidence="1">
    <location>
        <begin position="92"/>
        <end position="141"/>
    </location>
</feature>
<sequence length="162" mass="18415">MVTGIKQRKITVMVTEMPAIEEEVVNIIEEEGSWKQPFFQYLKNGTLPSDLFEAKRVQFKANRFTMLSRELYKKTPDGLLLKCLDDGQAGYVLREINEGSCGNHSGGRSLAQKILWQGYFWPTLVADAMEFSKKCENCQKFANLMHSPTTPLEAIKIACPFD</sequence>
<reference evidence="2" key="2">
    <citation type="journal article" date="2024" name="Plant">
        <title>Genomic evolution and insights into agronomic trait innovations of Sesamum species.</title>
        <authorList>
            <person name="Miao H."/>
            <person name="Wang L."/>
            <person name="Qu L."/>
            <person name="Liu H."/>
            <person name="Sun Y."/>
            <person name="Le M."/>
            <person name="Wang Q."/>
            <person name="Wei S."/>
            <person name="Zheng Y."/>
            <person name="Lin W."/>
            <person name="Duan Y."/>
            <person name="Cao H."/>
            <person name="Xiong S."/>
            <person name="Wang X."/>
            <person name="Wei L."/>
            <person name="Li C."/>
            <person name="Ma Q."/>
            <person name="Ju M."/>
            <person name="Zhao R."/>
            <person name="Li G."/>
            <person name="Mu C."/>
            <person name="Tian Q."/>
            <person name="Mei H."/>
            <person name="Zhang T."/>
            <person name="Gao T."/>
            <person name="Zhang H."/>
        </authorList>
    </citation>
    <scope>NUCLEOTIDE SEQUENCE</scope>
    <source>
        <strain evidence="2">KEN1</strain>
    </source>
</reference>
<dbReference type="InterPro" id="IPR041588">
    <property type="entry name" value="Integrase_H2C2"/>
</dbReference>
<protein>
    <recommendedName>
        <fullName evidence="1">Integrase zinc-binding domain-containing protein</fullName>
    </recommendedName>
</protein>
<comment type="caution">
    <text evidence="2">The sequence shown here is derived from an EMBL/GenBank/DDBJ whole genome shotgun (WGS) entry which is preliminary data.</text>
</comment>
<dbReference type="AlphaFoldDB" id="A0AAW2XLJ9"/>